<comment type="similarity">
    <text evidence="2">Belongs to the replication factor A protein 3 family.</text>
</comment>
<dbReference type="Gene3D" id="2.40.50.140">
    <property type="entry name" value="Nucleic acid-binding proteins"/>
    <property type="match status" value="1"/>
</dbReference>
<dbReference type="GO" id="GO:0005662">
    <property type="term" value="C:DNA replication factor A complex"/>
    <property type="evidence" value="ECO:0007669"/>
    <property type="project" value="TreeGrafter"/>
</dbReference>
<reference evidence="4" key="1">
    <citation type="submission" date="2022-01" db="UniProtKB">
        <authorList>
            <consortium name="EnsemblMetazoa"/>
        </authorList>
    </citation>
    <scope>IDENTIFICATION</scope>
</reference>
<keyword evidence="3" id="KW-0539">Nucleus</keyword>
<dbReference type="GO" id="GO:0003697">
    <property type="term" value="F:single-stranded DNA binding"/>
    <property type="evidence" value="ECO:0007669"/>
    <property type="project" value="TreeGrafter"/>
</dbReference>
<accession>A0A8I6TM46</accession>
<evidence type="ECO:0000256" key="1">
    <source>
        <dbReference type="ARBA" id="ARBA00004123"/>
    </source>
</evidence>
<dbReference type="GO" id="GO:0003684">
    <property type="term" value="F:damaged DNA binding"/>
    <property type="evidence" value="ECO:0007669"/>
    <property type="project" value="TreeGrafter"/>
</dbReference>
<organism evidence="4 5">
    <name type="scientific">Cimex lectularius</name>
    <name type="common">Bed bug</name>
    <name type="synonym">Acanthia lectularia</name>
    <dbReference type="NCBI Taxonomy" id="79782"/>
    <lineage>
        <taxon>Eukaryota</taxon>
        <taxon>Metazoa</taxon>
        <taxon>Ecdysozoa</taxon>
        <taxon>Arthropoda</taxon>
        <taxon>Hexapoda</taxon>
        <taxon>Insecta</taxon>
        <taxon>Pterygota</taxon>
        <taxon>Neoptera</taxon>
        <taxon>Paraneoptera</taxon>
        <taxon>Hemiptera</taxon>
        <taxon>Heteroptera</taxon>
        <taxon>Panheteroptera</taxon>
        <taxon>Cimicomorpha</taxon>
        <taxon>Cimicidae</taxon>
        <taxon>Cimex</taxon>
    </lineage>
</organism>
<dbReference type="PANTHER" id="PTHR15114">
    <property type="entry name" value="REPLICATION PROTEIN A3"/>
    <property type="match status" value="1"/>
</dbReference>
<name>A0A8I6TM46_CIMLE</name>
<dbReference type="GO" id="GO:0006284">
    <property type="term" value="P:base-excision repair"/>
    <property type="evidence" value="ECO:0007669"/>
    <property type="project" value="TreeGrafter"/>
</dbReference>
<dbReference type="SUPFAM" id="SSF50249">
    <property type="entry name" value="Nucleic acid-binding proteins"/>
    <property type="match status" value="1"/>
</dbReference>
<dbReference type="GO" id="GO:0000724">
    <property type="term" value="P:double-strand break repair via homologous recombination"/>
    <property type="evidence" value="ECO:0007669"/>
    <property type="project" value="TreeGrafter"/>
</dbReference>
<dbReference type="AlphaFoldDB" id="A0A8I6TM46"/>
<dbReference type="OrthoDB" id="188186at2759"/>
<keyword evidence="5" id="KW-1185">Reference proteome</keyword>
<dbReference type="OMA" id="MRCAVGN"/>
<dbReference type="GO" id="GO:0006260">
    <property type="term" value="P:DNA replication"/>
    <property type="evidence" value="ECO:0007669"/>
    <property type="project" value="InterPro"/>
</dbReference>
<dbReference type="Proteomes" id="UP000494040">
    <property type="component" value="Unassembled WGS sequence"/>
</dbReference>
<evidence type="ECO:0000256" key="3">
    <source>
        <dbReference type="ARBA" id="ARBA00023242"/>
    </source>
</evidence>
<evidence type="ECO:0000313" key="4">
    <source>
        <dbReference type="EnsemblMetazoa" id="XP_024082372.1"/>
    </source>
</evidence>
<proteinExistence type="inferred from homology"/>
<evidence type="ECO:0000256" key="2">
    <source>
        <dbReference type="ARBA" id="ARBA00009761"/>
    </source>
</evidence>
<dbReference type="GO" id="GO:0006289">
    <property type="term" value="P:nucleotide-excision repair"/>
    <property type="evidence" value="ECO:0007669"/>
    <property type="project" value="TreeGrafter"/>
</dbReference>
<dbReference type="InterPro" id="IPR013970">
    <property type="entry name" value="Rfa2"/>
</dbReference>
<evidence type="ECO:0000313" key="5">
    <source>
        <dbReference type="Proteomes" id="UP000494040"/>
    </source>
</evidence>
<dbReference type="GO" id="GO:0035861">
    <property type="term" value="C:site of double-strand break"/>
    <property type="evidence" value="ECO:0007669"/>
    <property type="project" value="TreeGrafter"/>
</dbReference>
<dbReference type="InterPro" id="IPR012340">
    <property type="entry name" value="NA-bd_OB-fold"/>
</dbReference>
<dbReference type="GO" id="GO:0006298">
    <property type="term" value="P:mismatch repair"/>
    <property type="evidence" value="ECO:0007669"/>
    <property type="project" value="TreeGrafter"/>
</dbReference>
<evidence type="ECO:0008006" key="6">
    <source>
        <dbReference type="Google" id="ProtNLM"/>
    </source>
</evidence>
<gene>
    <name evidence="4" type="primary">106666821</name>
</gene>
<dbReference type="EnsemblMetazoa" id="XM_024226604.1">
    <property type="protein sequence ID" value="XP_024082372.1"/>
    <property type="gene ID" value="LOC106666821"/>
</dbReference>
<dbReference type="PANTHER" id="PTHR15114:SF1">
    <property type="entry name" value="REPLICATION PROTEIN A 14 KDA SUBUNIT"/>
    <property type="match status" value="1"/>
</dbReference>
<dbReference type="Pfam" id="PF08661">
    <property type="entry name" value="Rep_fac-A_3"/>
    <property type="match status" value="1"/>
</dbReference>
<protein>
    <recommendedName>
        <fullName evidence="6">Replication factor A protein 3</fullName>
    </recommendedName>
</protein>
<comment type="subcellular location">
    <subcellularLocation>
        <location evidence="1">Nucleus</location>
    </subcellularLocation>
</comment>
<sequence>MATNVTSEVRIPVNGRILAEYVGKKVTIFGTILQYLFDTFQTNKSGLSFNIETTDKRQLTVSLRKPLVEPVSGVVEVHGIVKAKDHIVCDYYIAFPGDISESFDNELVNQTVSIIHSTSNAWKDAAKAESVY</sequence>